<dbReference type="InterPro" id="IPR036020">
    <property type="entry name" value="WW_dom_sf"/>
</dbReference>
<dbReference type="InterPro" id="IPR001965">
    <property type="entry name" value="Znf_PHD"/>
</dbReference>
<dbReference type="InterPro" id="IPR001202">
    <property type="entry name" value="WW_dom"/>
</dbReference>
<evidence type="ECO:0000256" key="3">
    <source>
        <dbReference type="ARBA" id="ARBA00022833"/>
    </source>
</evidence>
<evidence type="ECO:0000256" key="2">
    <source>
        <dbReference type="ARBA" id="ARBA00022771"/>
    </source>
</evidence>
<dbReference type="SUPFAM" id="SSF48403">
    <property type="entry name" value="Ankyrin repeat"/>
    <property type="match status" value="1"/>
</dbReference>
<evidence type="ECO:0000256" key="1">
    <source>
        <dbReference type="ARBA" id="ARBA00022723"/>
    </source>
</evidence>
<evidence type="ECO:0000259" key="6">
    <source>
        <dbReference type="PROSITE" id="PS50016"/>
    </source>
</evidence>
<keyword evidence="1" id="KW-0479">Metal-binding</keyword>
<evidence type="ECO:0000313" key="9">
    <source>
        <dbReference type="Proteomes" id="UP000789595"/>
    </source>
</evidence>
<sequence length="352" mass="39215">MLERLPDEISILILAHCKVAELGRAARAWRDLNNRDGVWRALQKAILGCAPPPRGARGRSSGRNKLSGKESFKRLVATRRQNTEEARARFEQCEKPGIGALRKLLKAWQPLSINHRGSAGCTFLHSVVADARLSPAQTVQCVRELLDKHGADASRGNDLRMAPLMSAAALGDVKLVTLLLDAGASITARGAHPNGFVGAPVRPGKRARTPREWAECFGQSQVVDLLDRRADAAPERKKRRREAKYFCLPACPFYGANTGEMVNCETCDNWFHCACVGISHTEFARFVRDESARFECAACAARQASARRVVDRSGVVWDAAWDSAGRQYYVDRATGRTSWQVDRRVRLHWWQR</sequence>
<dbReference type="SMART" id="SM00249">
    <property type="entry name" value="PHD"/>
    <property type="match status" value="1"/>
</dbReference>
<keyword evidence="9" id="KW-1185">Reference proteome</keyword>
<dbReference type="InterPro" id="IPR036047">
    <property type="entry name" value="F-box-like_dom_sf"/>
</dbReference>
<dbReference type="PROSITE" id="PS50088">
    <property type="entry name" value="ANK_REPEAT"/>
    <property type="match status" value="1"/>
</dbReference>
<dbReference type="SUPFAM" id="SSF81383">
    <property type="entry name" value="F-box domain"/>
    <property type="match status" value="1"/>
</dbReference>
<dbReference type="InterPro" id="IPR002110">
    <property type="entry name" value="Ankyrin_rpt"/>
</dbReference>
<dbReference type="AlphaFoldDB" id="A0A8J2SE97"/>
<dbReference type="PROSITE" id="PS50020">
    <property type="entry name" value="WW_DOMAIN_2"/>
    <property type="match status" value="1"/>
</dbReference>
<dbReference type="SUPFAM" id="SSF57903">
    <property type="entry name" value="FYVE/PHD zinc finger"/>
    <property type="match status" value="1"/>
</dbReference>
<comment type="caution">
    <text evidence="8">The sequence shown here is derived from an EMBL/GenBank/DDBJ whole genome shotgun (WGS) entry which is preliminary data.</text>
</comment>
<dbReference type="PROSITE" id="PS50016">
    <property type="entry name" value="ZF_PHD_2"/>
    <property type="match status" value="1"/>
</dbReference>
<evidence type="ECO:0000313" key="8">
    <source>
        <dbReference type="EMBL" id="CAH0367302.1"/>
    </source>
</evidence>
<evidence type="ECO:0008006" key="10">
    <source>
        <dbReference type="Google" id="ProtNLM"/>
    </source>
</evidence>
<dbReference type="InterPro" id="IPR013083">
    <property type="entry name" value="Znf_RING/FYVE/PHD"/>
</dbReference>
<dbReference type="GO" id="GO:0008270">
    <property type="term" value="F:zinc ion binding"/>
    <property type="evidence" value="ECO:0007669"/>
    <property type="project" value="UniProtKB-KW"/>
</dbReference>
<dbReference type="InterPro" id="IPR019787">
    <property type="entry name" value="Znf_PHD-finger"/>
</dbReference>
<dbReference type="EMBL" id="CAKKNE010000002">
    <property type="protein sequence ID" value="CAH0367302.1"/>
    <property type="molecule type" value="Genomic_DNA"/>
</dbReference>
<dbReference type="Pfam" id="PF00023">
    <property type="entry name" value="Ank"/>
    <property type="match status" value="1"/>
</dbReference>
<name>A0A8J2SE97_9STRA</name>
<dbReference type="CDD" id="cd00201">
    <property type="entry name" value="WW"/>
    <property type="match status" value="1"/>
</dbReference>
<dbReference type="InterPro" id="IPR011011">
    <property type="entry name" value="Znf_FYVE_PHD"/>
</dbReference>
<feature type="domain" description="WW" evidence="7">
    <location>
        <begin position="317"/>
        <end position="344"/>
    </location>
</feature>
<keyword evidence="3" id="KW-0862">Zinc</keyword>
<feature type="domain" description="PHD-type" evidence="6">
    <location>
        <begin position="244"/>
        <end position="302"/>
    </location>
</feature>
<proteinExistence type="predicted"/>
<evidence type="ECO:0000256" key="5">
    <source>
        <dbReference type="PROSITE-ProRule" id="PRU00146"/>
    </source>
</evidence>
<evidence type="ECO:0000259" key="7">
    <source>
        <dbReference type="PROSITE" id="PS50020"/>
    </source>
</evidence>
<dbReference type="OrthoDB" id="787137at2759"/>
<accession>A0A8J2SE97</accession>
<dbReference type="Proteomes" id="UP000789595">
    <property type="component" value="Unassembled WGS sequence"/>
</dbReference>
<keyword evidence="4" id="KW-0040">ANK repeat</keyword>
<evidence type="ECO:0000256" key="4">
    <source>
        <dbReference type="PROSITE-ProRule" id="PRU00023"/>
    </source>
</evidence>
<feature type="repeat" description="ANK" evidence="4">
    <location>
        <begin position="159"/>
        <end position="191"/>
    </location>
</feature>
<reference evidence="8" key="1">
    <citation type="submission" date="2021-11" db="EMBL/GenBank/DDBJ databases">
        <authorList>
            <consortium name="Genoscope - CEA"/>
            <person name="William W."/>
        </authorList>
    </citation>
    <scope>NUCLEOTIDE SEQUENCE</scope>
</reference>
<gene>
    <name evidence="8" type="ORF">PECAL_2P03160</name>
</gene>
<organism evidence="8 9">
    <name type="scientific">Pelagomonas calceolata</name>
    <dbReference type="NCBI Taxonomy" id="35677"/>
    <lineage>
        <taxon>Eukaryota</taxon>
        <taxon>Sar</taxon>
        <taxon>Stramenopiles</taxon>
        <taxon>Ochrophyta</taxon>
        <taxon>Pelagophyceae</taxon>
        <taxon>Pelagomonadales</taxon>
        <taxon>Pelagomonadaceae</taxon>
        <taxon>Pelagomonas</taxon>
    </lineage>
</organism>
<dbReference type="InterPro" id="IPR036770">
    <property type="entry name" value="Ankyrin_rpt-contain_sf"/>
</dbReference>
<protein>
    <recommendedName>
        <fullName evidence="10">WW domain-containing protein</fullName>
    </recommendedName>
</protein>
<keyword evidence="2 5" id="KW-0863">Zinc-finger</keyword>
<dbReference type="PROSITE" id="PS50297">
    <property type="entry name" value="ANK_REP_REGION"/>
    <property type="match status" value="1"/>
</dbReference>
<dbReference type="Gene3D" id="3.30.40.10">
    <property type="entry name" value="Zinc/RING finger domain, C3HC4 (zinc finger)"/>
    <property type="match status" value="1"/>
</dbReference>
<dbReference type="Gene3D" id="1.25.40.20">
    <property type="entry name" value="Ankyrin repeat-containing domain"/>
    <property type="match status" value="1"/>
</dbReference>
<dbReference type="SUPFAM" id="SSF51045">
    <property type="entry name" value="WW domain"/>
    <property type="match status" value="1"/>
</dbReference>